<evidence type="ECO:0000256" key="3">
    <source>
        <dbReference type="ARBA" id="ARBA00010333"/>
    </source>
</evidence>
<dbReference type="InterPro" id="IPR018313">
    <property type="entry name" value="SBP_3_CS"/>
</dbReference>
<dbReference type="PANTHER" id="PTHR35936">
    <property type="entry name" value="MEMBRANE-BOUND LYTIC MUREIN TRANSGLYCOSYLASE F"/>
    <property type="match status" value="1"/>
</dbReference>
<gene>
    <name evidence="19" type="ORF">JK636_15740</name>
</gene>
<evidence type="ECO:0000256" key="9">
    <source>
        <dbReference type="ARBA" id="ARBA00023136"/>
    </source>
</evidence>
<keyword evidence="12" id="KW-1071">Ligand-gated ion channel</keyword>
<keyword evidence="6 15" id="KW-0732">Signal</keyword>
<sequence length="264" mass="29547">MIKKFKFIGSLLLASTILFTAAGCSKTKETSKDTKNASRKIVVGMDDTFPPMEYRDEANNLKGFDIDLANELGKRLNVQFEFMPTDWNGVIQSLKSKRFDIILSALSITPEREQEIAFSRPYMSGGQIVVVKKDNTAINTREDLKGKVVGLQLGSTAEAAVKDIEGSIKQVKKYDKNTEALQDLAIGRLDAVVVDELVGRYYVKDKSADFKILKEQLSKEDMGIGFRKEDTALRDEFNKALEDMKKDGTLAKISNKWLGEDITK</sequence>
<keyword evidence="11" id="KW-0325">Glycoprotein</keyword>
<dbReference type="Pfam" id="PF00497">
    <property type="entry name" value="SBP_bac_3"/>
    <property type="match status" value="1"/>
</dbReference>
<accession>A0ABS1TD06</accession>
<proteinExistence type="inferred from homology"/>
<dbReference type="SMART" id="SM00918">
    <property type="entry name" value="Lig_chan-Glu_bd"/>
    <property type="match status" value="1"/>
</dbReference>
<evidence type="ECO:0000256" key="13">
    <source>
        <dbReference type="ARBA" id="ARBA00023303"/>
    </source>
</evidence>
<evidence type="ECO:0000256" key="11">
    <source>
        <dbReference type="ARBA" id="ARBA00023180"/>
    </source>
</evidence>
<keyword evidence="5" id="KW-0812">Transmembrane</keyword>
<protein>
    <submittedName>
        <fullName evidence="19">Amino acid ABC transporter substrate-binding protein</fullName>
    </submittedName>
</protein>
<feature type="signal peptide" evidence="15">
    <location>
        <begin position="1"/>
        <end position="21"/>
    </location>
</feature>
<evidence type="ECO:0000256" key="5">
    <source>
        <dbReference type="ARBA" id="ARBA00022692"/>
    </source>
</evidence>
<keyword evidence="7" id="KW-1133">Transmembrane helix</keyword>
<keyword evidence="10" id="KW-0675">Receptor</keyword>
<organism evidence="19 20">
    <name type="scientific">Clostridium rhizosphaerae</name>
    <dbReference type="NCBI Taxonomy" id="2803861"/>
    <lineage>
        <taxon>Bacteria</taxon>
        <taxon>Bacillati</taxon>
        <taxon>Bacillota</taxon>
        <taxon>Clostridia</taxon>
        <taxon>Eubacteriales</taxon>
        <taxon>Clostridiaceae</taxon>
        <taxon>Clostridium</taxon>
    </lineage>
</organism>
<evidence type="ECO:0000256" key="10">
    <source>
        <dbReference type="ARBA" id="ARBA00023170"/>
    </source>
</evidence>
<feature type="domain" description="Ionotropic glutamate receptor L-glutamate and glycine-binding" evidence="18">
    <location>
        <begin position="51"/>
        <end position="96"/>
    </location>
</feature>
<evidence type="ECO:0000259" key="16">
    <source>
        <dbReference type="SMART" id="SM00062"/>
    </source>
</evidence>
<reference evidence="19 20" key="1">
    <citation type="submission" date="2021-01" db="EMBL/GenBank/DDBJ databases">
        <title>Genome public.</title>
        <authorList>
            <person name="Liu C."/>
            <person name="Sun Q."/>
        </authorList>
    </citation>
    <scope>NUCLEOTIDE SEQUENCE [LARGE SCALE GENOMIC DNA]</scope>
    <source>
        <strain evidence="19 20">YIM B02515</strain>
    </source>
</reference>
<dbReference type="PROSITE" id="PS51257">
    <property type="entry name" value="PROKAR_LIPOPROTEIN"/>
    <property type="match status" value="1"/>
</dbReference>
<evidence type="ECO:0000313" key="19">
    <source>
        <dbReference type="EMBL" id="MBL4937180.1"/>
    </source>
</evidence>
<name>A0ABS1TD06_9CLOT</name>
<evidence type="ECO:0000259" key="18">
    <source>
        <dbReference type="SMART" id="SM00918"/>
    </source>
</evidence>
<evidence type="ECO:0000313" key="20">
    <source>
        <dbReference type="Proteomes" id="UP000632377"/>
    </source>
</evidence>
<evidence type="ECO:0000256" key="2">
    <source>
        <dbReference type="ARBA" id="ARBA00004196"/>
    </source>
</evidence>
<dbReference type="InterPro" id="IPR019594">
    <property type="entry name" value="Glu/Gly-bd"/>
</dbReference>
<dbReference type="PANTHER" id="PTHR35936:SF34">
    <property type="entry name" value="ABC TRANSPORTER EXTRACELLULAR-BINDING PROTEIN YCKB-RELATED"/>
    <property type="match status" value="1"/>
</dbReference>
<comment type="subcellular location">
    <subcellularLocation>
        <location evidence="2">Cell envelope</location>
    </subcellularLocation>
    <subcellularLocation>
        <location evidence="1">Membrane</location>
        <topology evidence="1">Multi-pass membrane protein</topology>
    </subcellularLocation>
</comment>
<dbReference type="SMART" id="SM00079">
    <property type="entry name" value="PBPe"/>
    <property type="match status" value="1"/>
</dbReference>
<dbReference type="SMART" id="SM00062">
    <property type="entry name" value="PBPb"/>
    <property type="match status" value="1"/>
</dbReference>
<dbReference type="Proteomes" id="UP000632377">
    <property type="component" value="Unassembled WGS sequence"/>
</dbReference>
<feature type="chain" id="PRO_5046150008" evidence="15">
    <location>
        <begin position="22"/>
        <end position="264"/>
    </location>
</feature>
<dbReference type="RefSeq" id="WP_202749933.1">
    <property type="nucleotide sequence ID" value="NZ_JAESWC010000012.1"/>
</dbReference>
<dbReference type="InterPro" id="IPR001638">
    <property type="entry name" value="Solute-binding_3/MltF_N"/>
</dbReference>
<comment type="caution">
    <text evidence="19">The sequence shown here is derived from an EMBL/GenBank/DDBJ whole genome shotgun (WGS) entry which is preliminary data.</text>
</comment>
<evidence type="ECO:0000259" key="17">
    <source>
        <dbReference type="SMART" id="SM00079"/>
    </source>
</evidence>
<evidence type="ECO:0000256" key="15">
    <source>
        <dbReference type="SAM" id="SignalP"/>
    </source>
</evidence>
<feature type="domain" description="Ionotropic glutamate receptor C-terminal" evidence="17">
    <location>
        <begin position="40"/>
        <end position="260"/>
    </location>
</feature>
<dbReference type="PROSITE" id="PS01039">
    <property type="entry name" value="SBP_BACTERIAL_3"/>
    <property type="match status" value="1"/>
</dbReference>
<evidence type="ECO:0000256" key="8">
    <source>
        <dbReference type="ARBA" id="ARBA00023065"/>
    </source>
</evidence>
<evidence type="ECO:0000256" key="12">
    <source>
        <dbReference type="ARBA" id="ARBA00023286"/>
    </source>
</evidence>
<dbReference type="InterPro" id="IPR001320">
    <property type="entry name" value="Iontro_rcpt_C"/>
</dbReference>
<comment type="similarity">
    <text evidence="3 14">Belongs to the bacterial solute-binding protein 3 family.</text>
</comment>
<dbReference type="EMBL" id="JAESWC010000012">
    <property type="protein sequence ID" value="MBL4937180.1"/>
    <property type="molecule type" value="Genomic_DNA"/>
</dbReference>
<keyword evidence="13" id="KW-0407">Ion channel</keyword>
<evidence type="ECO:0000256" key="7">
    <source>
        <dbReference type="ARBA" id="ARBA00022989"/>
    </source>
</evidence>
<dbReference type="SUPFAM" id="SSF53850">
    <property type="entry name" value="Periplasmic binding protein-like II"/>
    <property type="match status" value="1"/>
</dbReference>
<dbReference type="Gene3D" id="3.40.190.10">
    <property type="entry name" value="Periplasmic binding protein-like II"/>
    <property type="match status" value="2"/>
</dbReference>
<keyword evidence="9" id="KW-0472">Membrane</keyword>
<dbReference type="CDD" id="cd00996">
    <property type="entry name" value="PBP2_AatB_like"/>
    <property type="match status" value="1"/>
</dbReference>
<evidence type="ECO:0000256" key="14">
    <source>
        <dbReference type="RuleBase" id="RU003744"/>
    </source>
</evidence>
<keyword evidence="4" id="KW-0813">Transport</keyword>
<evidence type="ECO:0000256" key="4">
    <source>
        <dbReference type="ARBA" id="ARBA00022448"/>
    </source>
</evidence>
<keyword evidence="8" id="KW-0406">Ion transport</keyword>
<evidence type="ECO:0000256" key="6">
    <source>
        <dbReference type="ARBA" id="ARBA00022729"/>
    </source>
</evidence>
<keyword evidence="20" id="KW-1185">Reference proteome</keyword>
<feature type="domain" description="Solute-binding protein family 3/N-terminal" evidence="16">
    <location>
        <begin position="40"/>
        <end position="261"/>
    </location>
</feature>
<evidence type="ECO:0000256" key="1">
    <source>
        <dbReference type="ARBA" id="ARBA00004141"/>
    </source>
</evidence>